<dbReference type="PROSITE" id="PS51257">
    <property type="entry name" value="PROKAR_LIPOPROTEIN"/>
    <property type="match status" value="1"/>
</dbReference>
<feature type="signal peptide" evidence="2">
    <location>
        <begin position="1"/>
        <end position="20"/>
    </location>
</feature>
<evidence type="ECO:0008006" key="5">
    <source>
        <dbReference type="Google" id="ProtNLM"/>
    </source>
</evidence>
<evidence type="ECO:0000256" key="2">
    <source>
        <dbReference type="SAM" id="SignalP"/>
    </source>
</evidence>
<dbReference type="Gene3D" id="1.20.5.320">
    <property type="entry name" value="6-Phosphogluconate Dehydrogenase, domain 3"/>
    <property type="match status" value="1"/>
</dbReference>
<gene>
    <name evidence="3" type="ORF">FEM55_09050</name>
</gene>
<proteinExistence type="predicted"/>
<organism evidence="3 4">
    <name type="scientific">Dyadobacter sediminis</name>
    <dbReference type="NCBI Taxonomy" id="1493691"/>
    <lineage>
        <taxon>Bacteria</taxon>
        <taxon>Pseudomonadati</taxon>
        <taxon>Bacteroidota</taxon>
        <taxon>Cytophagia</taxon>
        <taxon>Cytophagales</taxon>
        <taxon>Spirosomataceae</taxon>
        <taxon>Dyadobacter</taxon>
    </lineage>
</organism>
<dbReference type="RefSeq" id="WP_138281012.1">
    <property type="nucleotide sequence ID" value="NZ_BMGE01000002.1"/>
</dbReference>
<dbReference type="OrthoDB" id="949042at2"/>
<feature type="region of interest" description="Disordered" evidence="1">
    <location>
        <begin position="25"/>
        <end position="58"/>
    </location>
</feature>
<feature type="chain" id="PRO_5024312306" description="Collagen-like protein" evidence="2">
    <location>
        <begin position="21"/>
        <end position="201"/>
    </location>
</feature>
<keyword evidence="4" id="KW-1185">Reference proteome</keyword>
<evidence type="ECO:0000313" key="4">
    <source>
        <dbReference type="Proteomes" id="UP000309788"/>
    </source>
</evidence>
<reference evidence="3 4" key="1">
    <citation type="submission" date="2019-05" db="EMBL/GenBank/DDBJ databases">
        <authorList>
            <person name="Qu J.-H."/>
        </authorList>
    </citation>
    <scope>NUCLEOTIDE SEQUENCE [LARGE SCALE GENOMIC DNA]</scope>
    <source>
        <strain evidence="3 4">Z12</strain>
    </source>
</reference>
<protein>
    <recommendedName>
        <fullName evidence="5">Collagen-like protein</fullName>
    </recommendedName>
</protein>
<dbReference type="EMBL" id="VCEI01000021">
    <property type="protein sequence ID" value="TLU94384.1"/>
    <property type="molecule type" value="Genomic_DNA"/>
</dbReference>
<name>A0A5R9KE31_9BACT</name>
<evidence type="ECO:0000313" key="3">
    <source>
        <dbReference type="EMBL" id="TLU94384.1"/>
    </source>
</evidence>
<evidence type="ECO:0000256" key="1">
    <source>
        <dbReference type="SAM" id="MobiDB-lite"/>
    </source>
</evidence>
<dbReference type="Proteomes" id="UP000309788">
    <property type="component" value="Unassembled WGS sequence"/>
</dbReference>
<dbReference type="AlphaFoldDB" id="A0A5R9KE31"/>
<keyword evidence="2" id="KW-0732">Signal</keyword>
<accession>A0A5R9KE31</accession>
<comment type="caution">
    <text evidence="3">The sequence shown here is derived from an EMBL/GenBank/DDBJ whole genome shotgun (WGS) entry which is preliminary data.</text>
</comment>
<sequence length="201" mass="21261">MFKRLLLIAWVGLMVFMVSCKGPQGEVGPQGEKGDTGAAGPAGPAGEDGTSGGGALIISSGADATDSTGGYITGISELTAADDSLLQSSAVLVYIKAQGVYWPLPGVVSFGNNTVSNFTFIHGIEESTFFVQLIQTNWSEQELENAPERDFEDVRVVIIPGTILGRMNGQINLKSYEETIAALGLTDKDTKFGKKIKLVKK</sequence>
<feature type="compositionally biased region" description="Low complexity" evidence="1">
    <location>
        <begin position="36"/>
        <end position="48"/>
    </location>
</feature>